<dbReference type="FunFam" id="3.40.50.980:FF:000001">
    <property type="entry name" value="Non-ribosomal peptide synthetase"/>
    <property type="match status" value="1"/>
</dbReference>
<dbReference type="InterPro" id="IPR045851">
    <property type="entry name" value="AMP-bd_C_sf"/>
</dbReference>
<feature type="domain" description="Carrier" evidence="4">
    <location>
        <begin position="1"/>
        <end position="49"/>
    </location>
</feature>
<dbReference type="FunFam" id="2.30.38.10:FF:000001">
    <property type="entry name" value="Non-ribosomal peptide synthetase PvdI"/>
    <property type="match status" value="1"/>
</dbReference>
<dbReference type="FunFam" id="3.30.559.10:FF:000012">
    <property type="entry name" value="Non-ribosomal peptide synthetase"/>
    <property type="match status" value="1"/>
</dbReference>
<comment type="caution">
    <text evidence="5">The sequence shown here is derived from an EMBL/GenBank/DDBJ whole genome shotgun (WGS) entry which is preliminary data.</text>
</comment>
<dbReference type="PROSITE" id="PS00455">
    <property type="entry name" value="AMP_BINDING"/>
    <property type="match status" value="1"/>
</dbReference>
<dbReference type="GO" id="GO:0005829">
    <property type="term" value="C:cytosol"/>
    <property type="evidence" value="ECO:0007669"/>
    <property type="project" value="TreeGrafter"/>
</dbReference>
<dbReference type="InterPro" id="IPR006162">
    <property type="entry name" value="Ppantetheine_attach_site"/>
</dbReference>
<dbReference type="PANTHER" id="PTHR45527">
    <property type="entry name" value="NONRIBOSOMAL PEPTIDE SYNTHETASE"/>
    <property type="match status" value="1"/>
</dbReference>
<dbReference type="Pfam" id="PF00668">
    <property type="entry name" value="Condensation"/>
    <property type="match status" value="1"/>
</dbReference>
<feature type="non-terminal residue" evidence="5">
    <location>
        <position position="1"/>
    </location>
</feature>
<dbReference type="GO" id="GO:0003824">
    <property type="term" value="F:catalytic activity"/>
    <property type="evidence" value="ECO:0007669"/>
    <property type="project" value="InterPro"/>
</dbReference>
<keyword evidence="3" id="KW-0597">Phosphoprotein</keyword>
<dbReference type="Pfam" id="PF00550">
    <property type="entry name" value="PP-binding"/>
    <property type="match status" value="2"/>
</dbReference>
<dbReference type="PANTHER" id="PTHR45527:SF1">
    <property type="entry name" value="FATTY ACID SYNTHASE"/>
    <property type="match status" value="1"/>
</dbReference>
<dbReference type="PROSITE" id="PS00012">
    <property type="entry name" value="PHOSPHOPANTETHEINE"/>
    <property type="match status" value="2"/>
</dbReference>
<evidence type="ECO:0000313" key="5">
    <source>
        <dbReference type="EMBL" id="EGH24807.1"/>
    </source>
</evidence>
<dbReference type="Gene3D" id="1.10.1200.10">
    <property type="entry name" value="ACP-like"/>
    <property type="match status" value="2"/>
</dbReference>
<dbReference type="NCBIfam" id="TIGR01733">
    <property type="entry name" value="AA-adenyl-dom"/>
    <property type="match status" value="1"/>
</dbReference>
<evidence type="ECO:0000256" key="3">
    <source>
        <dbReference type="ARBA" id="ARBA00022553"/>
    </source>
</evidence>
<dbReference type="InterPro" id="IPR000873">
    <property type="entry name" value="AMP-dep_synth/lig_dom"/>
</dbReference>
<dbReference type="Gene3D" id="3.30.300.30">
    <property type="match status" value="1"/>
</dbReference>
<protein>
    <submittedName>
        <fullName evidence="5">Peptide synthetase</fullName>
    </submittedName>
</protein>
<gene>
    <name evidence="5" type="ORF">PSYMO_26494</name>
</gene>
<dbReference type="GO" id="GO:0044550">
    <property type="term" value="P:secondary metabolite biosynthetic process"/>
    <property type="evidence" value="ECO:0007669"/>
    <property type="project" value="UniProtKB-ARBA"/>
</dbReference>
<evidence type="ECO:0000313" key="6">
    <source>
        <dbReference type="Proteomes" id="UP000003465"/>
    </source>
</evidence>
<dbReference type="Pfam" id="PF00501">
    <property type="entry name" value="AMP-binding"/>
    <property type="match status" value="1"/>
</dbReference>
<dbReference type="SUPFAM" id="SSF56801">
    <property type="entry name" value="Acetyl-CoA synthetase-like"/>
    <property type="match status" value="1"/>
</dbReference>
<dbReference type="FunFam" id="3.30.300.30:FF:000010">
    <property type="entry name" value="Enterobactin synthetase component F"/>
    <property type="match status" value="1"/>
</dbReference>
<dbReference type="SMART" id="SM00823">
    <property type="entry name" value="PKS_PP"/>
    <property type="match status" value="1"/>
</dbReference>
<dbReference type="Gene3D" id="3.40.50.980">
    <property type="match status" value="2"/>
</dbReference>
<dbReference type="GO" id="GO:0043041">
    <property type="term" value="P:amino acid activation for nonribosomal peptide biosynthetic process"/>
    <property type="evidence" value="ECO:0007669"/>
    <property type="project" value="TreeGrafter"/>
</dbReference>
<sequence length="1139" mass="126377">NFFELGGDSLLAARLLARVHSKWSVSVPLATLFSESSLGALAVVVSSLPPTKHSAIQPADRSRPLPLSLSQQRLWFLNQLDASLLAAYHMPVVLDLQGPVRFDVVQKTLADIVTRHESLRTTFVASGEEVFQVVAQSVQDFVLAQNDLSEMTQCAQHESVTDWANYEASKPFDLSGGRLIRARLLRLAHDKHVLLVTFHHMVADGWSVGVFVREFSALYAACNEGRSAPLPPMIIQYPDYAVWQRKWLQQEHLQQQAEYWKEQLADAPALLALPTDRARPTRQSVAGASVEVVLDKELTHALKQLSQHDGVTLFMTLLAGWSAVLSRLAGQEDVIIGTPTAYRPRQELEALIGFFVNSLALRINVSGATRLDELISQVRRVTLQAQENQDLPFEKVVEIVQPARSLGHTPLFQVMLTWQNNDLKAPDIPGVHLNLRGSPINAVKCDLELILAESNDTIVGEFTYSTALFDAETIERHRDALICMLRAMISDPTQVVSSVEIISSTERALLLETWNQTDASYSSESCLHQLFEAQVNRTPDAVALVQDGCELTYSQLNVQANRLAHYLIAQGVRPDSRVGVCAERRPHMVVALLATLKAGGAYVPLYPDYPTERLLDLLLDANPTVLLMDESGDKALGESVERLLPSLCVQHLPSALANLSECDSNPDSGVSGVNSRHLAYVIYTSGSTGKPKGVMVEHRSIVNRLEWMQDAFSLTEKDVVLQKTPFSFDVSVWEFFWTLLYGAKLVLAVPGAHKDPRALIDLIQQQNVTILHFVPSMLSAFVSDDFAMDCRSLRYVFASGEALSSYMVRKHQELLPDARIVNLYGPTEASVDVTAWICPEGFNDIAVPMGRPISNTRLYVLDGHYQLVPIGSVGELFIGGVGVARGYLNRPELTAERFLNDPFSQKEGALLYRTGDLVRYQADGNLEFLGRNDYQVKVRGFRIELGEIEAQLIQHASVQEAVVIARGENDFQQLVAYVVLNPEASVETPALRDYLSRQLPDYMVPSAFVQMPQLPLTPNGKLNRKALPAPGVEAVVTRVYEAPLDELEHTLATIWAELLGVVDVGRRDNFFELGGHSLLAIQVTTRLRSSLGRDVPLTTLFNAPVLCEFAREIKCTQRYADDQQLLDLDVFMSSIEEKA</sequence>
<dbReference type="InterPro" id="IPR009081">
    <property type="entry name" value="PP-bd_ACP"/>
</dbReference>
<dbReference type="AlphaFoldDB" id="A0A656GGR3"/>
<accession>A0A656GGR3</accession>
<dbReference type="FunFam" id="3.40.50.12780:FF:000012">
    <property type="entry name" value="Non-ribosomal peptide synthetase"/>
    <property type="match status" value="1"/>
</dbReference>
<name>A0A656GGR3_PSEA0</name>
<dbReference type="InterPro" id="IPR023213">
    <property type="entry name" value="CAT-like_dom_sf"/>
</dbReference>
<dbReference type="InterPro" id="IPR020806">
    <property type="entry name" value="PKS_PP-bd"/>
</dbReference>
<dbReference type="CDD" id="cd19531">
    <property type="entry name" value="LCL_NRPS-like"/>
    <property type="match status" value="1"/>
</dbReference>
<evidence type="ECO:0000259" key="4">
    <source>
        <dbReference type="PROSITE" id="PS50075"/>
    </source>
</evidence>
<dbReference type="EMBL" id="AEAG01001040">
    <property type="protein sequence ID" value="EGH24807.1"/>
    <property type="molecule type" value="Genomic_DNA"/>
</dbReference>
<feature type="domain" description="Carrier" evidence="4">
    <location>
        <begin position="1042"/>
        <end position="1117"/>
    </location>
</feature>
<dbReference type="Pfam" id="PF13193">
    <property type="entry name" value="AMP-binding_C"/>
    <property type="match status" value="1"/>
</dbReference>
<evidence type="ECO:0000256" key="1">
    <source>
        <dbReference type="ARBA" id="ARBA00001957"/>
    </source>
</evidence>
<dbReference type="FunFam" id="1.10.1200.10:FF:000016">
    <property type="entry name" value="Non-ribosomal peptide synthase"/>
    <property type="match status" value="1"/>
</dbReference>
<dbReference type="GO" id="GO:0031177">
    <property type="term" value="F:phosphopantetheine binding"/>
    <property type="evidence" value="ECO:0007669"/>
    <property type="project" value="InterPro"/>
</dbReference>
<organism evidence="5 6">
    <name type="scientific">Pseudomonas amygdali pv. mori str. 301020</name>
    <dbReference type="NCBI Taxonomy" id="629261"/>
    <lineage>
        <taxon>Bacteria</taxon>
        <taxon>Pseudomonadati</taxon>
        <taxon>Pseudomonadota</taxon>
        <taxon>Gammaproteobacteria</taxon>
        <taxon>Pseudomonadales</taxon>
        <taxon>Pseudomonadaceae</taxon>
        <taxon>Pseudomonas</taxon>
        <taxon>Pseudomonas amygdali</taxon>
    </lineage>
</organism>
<dbReference type="SUPFAM" id="SSF47336">
    <property type="entry name" value="ACP-like"/>
    <property type="match status" value="2"/>
</dbReference>
<reference evidence="5 6" key="1">
    <citation type="journal article" date="2011" name="PLoS Pathog.">
        <title>Dynamic evolution of pathogenicity revealed by sequencing and comparative genomics of 19 Pseudomonas syringae isolates.</title>
        <authorList>
            <person name="Baltrus D.A."/>
            <person name="Nishimura M.T."/>
            <person name="Romanchuk A."/>
            <person name="Chang J.H."/>
            <person name="Mukhtar M.S."/>
            <person name="Cherkis K."/>
            <person name="Roach J."/>
            <person name="Grant S.R."/>
            <person name="Jones C.D."/>
            <person name="Dangl J.L."/>
        </authorList>
    </citation>
    <scope>NUCLEOTIDE SEQUENCE [LARGE SCALE GENOMIC DNA]</scope>
    <source>
        <strain evidence="5 6">301020</strain>
    </source>
</reference>
<comment type="cofactor">
    <cofactor evidence="1">
        <name>pantetheine 4'-phosphate</name>
        <dbReference type="ChEBI" id="CHEBI:47942"/>
    </cofactor>
</comment>
<proteinExistence type="predicted"/>
<dbReference type="GO" id="GO:0072330">
    <property type="term" value="P:monocarboxylic acid biosynthetic process"/>
    <property type="evidence" value="ECO:0007669"/>
    <property type="project" value="UniProtKB-ARBA"/>
</dbReference>
<dbReference type="InterPro" id="IPR010071">
    <property type="entry name" value="AA_adenyl_dom"/>
</dbReference>
<dbReference type="Proteomes" id="UP000003465">
    <property type="component" value="Unassembled WGS sequence"/>
</dbReference>
<dbReference type="CDD" id="cd05930">
    <property type="entry name" value="A_NRPS"/>
    <property type="match status" value="1"/>
</dbReference>
<dbReference type="PROSITE" id="PS50075">
    <property type="entry name" value="CARRIER"/>
    <property type="match status" value="2"/>
</dbReference>
<dbReference type="FunFam" id="3.40.50.980:FF:000002">
    <property type="entry name" value="Enterobactin synthetase component F"/>
    <property type="match status" value="1"/>
</dbReference>
<dbReference type="InterPro" id="IPR020845">
    <property type="entry name" value="AMP-binding_CS"/>
</dbReference>
<dbReference type="InterPro" id="IPR025110">
    <property type="entry name" value="AMP-bd_C"/>
</dbReference>
<dbReference type="Gene3D" id="3.30.559.30">
    <property type="entry name" value="Nonribosomal peptide synthetase, condensation domain"/>
    <property type="match status" value="1"/>
</dbReference>
<dbReference type="InterPro" id="IPR036736">
    <property type="entry name" value="ACP-like_sf"/>
</dbReference>
<keyword evidence="2" id="KW-0596">Phosphopantetheine</keyword>
<dbReference type="Gene3D" id="3.30.559.10">
    <property type="entry name" value="Chloramphenicol acetyltransferase-like domain"/>
    <property type="match status" value="1"/>
</dbReference>
<evidence type="ECO:0000256" key="2">
    <source>
        <dbReference type="ARBA" id="ARBA00022450"/>
    </source>
</evidence>
<dbReference type="InterPro" id="IPR001242">
    <property type="entry name" value="Condensation_dom"/>
</dbReference>
<dbReference type="Gene3D" id="2.30.38.10">
    <property type="entry name" value="Luciferase, Domain 3"/>
    <property type="match status" value="1"/>
</dbReference>
<dbReference type="SUPFAM" id="SSF52777">
    <property type="entry name" value="CoA-dependent acyltransferases"/>
    <property type="match status" value="2"/>
</dbReference>